<gene>
    <name evidence="1" type="ORF">ACG33_08970</name>
</gene>
<evidence type="ECO:0000313" key="2">
    <source>
        <dbReference type="Proteomes" id="UP000070250"/>
    </source>
</evidence>
<organism evidence="1 2">
    <name type="scientific">Steroidobacter denitrificans</name>
    <dbReference type="NCBI Taxonomy" id="465721"/>
    <lineage>
        <taxon>Bacteria</taxon>
        <taxon>Pseudomonadati</taxon>
        <taxon>Pseudomonadota</taxon>
        <taxon>Gammaproteobacteria</taxon>
        <taxon>Steroidobacterales</taxon>
        <taxon>Steroidobacteraceae</taxon>
        <taxon>Steroidobacter</taxon>
    </lineage>
</organism>
<sequence>MAIYMILPQAAAAEREYYAAEYRARIVPESGRIEVELNLRGEHLPSRIVMNIDSGRYRNFKATDPLKIGEAEVTWRPRGKKSRLRYEFIVDHKRSSKGYDSLMTDSWAIFRADKLVPRAKVTARKELYSRAAIEFLVPENWSVITPYAPVSPQRYEFDDPARRFDRPLGWMLVGKIGSRGEYIGDTHVIVAAPVGESARRQDMLAFLNWNLPHLLDIFSGFPRRVLIVTAGDPMWRGGLSGPASMYVHARLPLISENRTSTPLHELMHIALGIRSDHESDWIVEGMAEFYSLEILRRSGGISERRHEQALQALQNVAQHSSSLFTDNSSGPTTARAVLVMHALDTEIRQATHNEKSLDDVARRLAEERGTITLVRMQATAEAVAGGRLRSLERQRLMQPPGGR</sequence>
<dbReference type="OrthoDB" id="6382779at2"/>
<accession>A0A127F9Y0</accession>
<protein>
    <recommendedName>
        <fullName evidence="3">Peptidase M61 catalytic domain-containing protein</fullName>
    </recommendedName>
</protein>
<dbReference type="Proteomes" id="UP000070250">
    <property type="component" value="Chromosome"/>
</dbReference>
<dbReference type="PATRIC" id="fig|465721.4.peg.1908"/>
<reference evidence="1 2" key="1">
    <citation type="submission" date="2015-06" db="EMBL/GenBank/DDBJ databases">
        <title>A Comprehensive Approach to Explore the Metabolic and Phylogenetic Diversity of Bacterial Steroid Degradation in the Environment: Testosterone as an Example.</title>
        <authorList>
            <person name="Yang F.-C."/>
            <person name="Chen Y.-L."/>
            <person name="Yu C.-P."/>
            <person name="Tang S.-L."/>
            <person name="Wang P.-H."/>
            <person name="Ismail W."/>
            <person name="Wang C.-H."/>
            <person name="Yang C.-Y."/>
            <person name="Chiang Y.-R."/>
        </authorList>
    </citation>
    <scope>NUCLEOTIDE SEQUENCE [LARGE SCALE GENOMIC DNA]</scope>
    <source>
        <strain evidence="1 2">DSM 18526</strain>
    </source>
</reference>
<evidence type="ECO:0000313" key="1">
    <source>
        <dbReference type="EMBL" id="AMN47223.1"/>
    </source>
</evidence>
<dbReference type="Gene3D" id="1.10.390.10">
    <property type="entry name" value="Neutral Protease Domain 2"/>
    <property type="match status" value="1"/>
</dbReference>
<dbReference type="EMBL" id="CP011971">
    <property type="protein sequence ID" value="AMN47223.1"/>
    <property type="molecule type" value="Genomic_DNA"/>
</dbReference>
<evidence type="ECO:0008006" key="3">
    <source>
        <dbReference type="Google" id="ProtNLM"/>
    </source>
</evidence>
<name>A0A127F9Y0_STEDE</name>
<dbReference type="RefSeq" id="WP_066920516.1">
    <property type="nucleotide sequence ID" value="NZ_CP011971.1"/>
</dbReference>
<dbReference type="InterPro" id="IPR027268">
    <property type="entry name" value="Peptidase_M4/M1_CTD_sf"/>
</dbReference>
<dbReference type="KEGG" id="sdf:ACG33_08970"/>
<proteinExistence type="predicted"/>
<dbReference type="AlphaFoldDB" id="A0A127F9Y0"/>
<keyword evidence="2" id="KW-1185">Reference proteome</keyword>